<evidence type="ECO:0000313" key="10">
    <source>
        <dbReference type="Proteomes" id="UP000487268"/>
    </source>
</evidence>
<feature type="transmembrane region" description="Helical" evidence="7">
    <location>
        <begin position="174"/>
        <end position="198"/>
    </location>
</feature>
<sequence length="427" mass="43114">MGAEDGALDEGEAARVMRLAARLGDEMLAAGAETRTVVMALDVVARRFGMPGLTIDLAARCIHLQNAVERDRPLVMLQPTQSGDDKDLVRMSLLHRLVTDIATERIGVAEAEDRIDRIDEDARRWPWWVRVAGSALLAAMISLQAGGTAVGAVLAAAVLVLVDRSGAALRRGGLPGFYITMFQAALVVVSGLVCYLLGGSGRTVAGLMTANLVLMLPILSVVSLVEDAVAGFDSIAASRMVGVIMAIGALVAGVAIAGGLILTGTAFEQVAYGVKFASLPLLLGLLAAAVGAAGNTLANGGAVRLVPAGVAAGLLAAAVNNVARDVLGQSAPLSVLLAAVVLGAVATWAGTRLLVPSTALVIPGVTGALLPGPDVYIGLVRYASGVGGAGHALGGALITTAAIGVGVVLGNFAGSRRILKGAPDVPW</sequence>
<protein>
    <recommendedName>
        <fullName evidence="8">Threonine/serine exporter-like N-terminal domain-containing protein</fullName>
    </recommendedName>
</protein>
<keyword evidence="4 7" id="KW-1133">Transmembrane helix</keyword>
<evidence type="ECO:0000313" key="9">
    <source>
        <dbReference type="EMBL" id="MQY03283.1"/>
    </source>
</evidence>
<name>A0A7K0BQ40_9ACTN</name>
<feature type="transmembrane region" description="Helical" evidence="7">
    <location>
        <begin position="135"/>
        <end position="162"/>
    </location>
</feature>
<feature type="transmembrane region" description="Helical" evidence="7">
    <location>
        <begin position="329"/>
        <end position="346"/>
    </location>
</feature>
<comment type="caution">
    <text evidence="9">The sequence shown here is derived from an EMBL/GenBank/DDBJ whole genome shotgun (WGS) entry which is preliminary data.</text>
</comment>
<dbReference type="PANTHER" id="PTHR34390:SF2">
    <property type="entry name" value="SUCCINATE TRANSPORTER SUBUNIT YJJP-RELATED"/>
    <property type="match status" value="1"/>
</dbReference>
<dbReference type="InterPro" id="IPR010619">
    <property type="entry name" value="ThrE-like_N"/>
</dbReference>
<reference evidence="9 10" key="1">
    <citation type="submission" date="2019-10" db="EMBL/GenBank/DDBJ databases">
        <title>Actinomadura rubteroloni sp. nov. and Actinomadura macrotermitis sp. nov., isolated from the gut of fungus growing-termite Macrotermes natalensis.</title>
        <authorList>
            <person name="Benndorf R."/>
            <person name="Martin K."/>
            <person name="Kuefner M."/>
            <person name="De Beer W."/>
            <person name="Kaster A.-K."/>
            <person name="Vollmers J."/>
            <person name="Poulsen M."/>
            <person name="Beemelmanns C."/>
        </authorList>
    </citation>
    <scope>NUCLEOTIDE SEQUENCE [LARGE SCALE GENOMIC DNA]</scope>
    <source>
        <strain evidence="9 10">RB68</strain>
    </source>
</reference>
<feature type="transmembrane region" description="Helical" evidence="7">
    <location>
        <begin position="274"/>
        <end position="293"/>
    </location>
</feature>
<dbReference type="InterPro" id="IPR050539">
    <property type="entry name" value="ThrE_Dicarb/AminoAcid_Exp"/>
</dbReference>
<dbReference type="GO" id="GO:0005886">
    <property type="term" value="C:plasma membrane"/>
    <property type="evidence" value="ECO:0007669"/>
    <property type="project" value="UniProtKB-SubCell"/>
</dbReference>
<gene>
    <name evidence="9" type="ORF">ACRB68_13250</name>
</gene>
<feature type="transmembrane region" description="Helical" evidence="7">
    <location>
        <begin position="237"/>
        <end position="262"/>
    </location>
</feature>
<evidence type="ECO:0000256" key="1">
    <source>
        <dbReference type="ARBA" id="ARBA00004651"/>
    </source>
</evidence>
<feature type="transmembrane region" description="Helical" evidence="7">
    <location>
        <begin position="305"/>
        <end position="323"/>
    </location>
</feature>
<accession>A0A7K0BQ40</accession>
<dbReference type="GO" id="GO:0022857">
    <property type="term" value="F:transmembrane transporter activity"/>
    <property type="evidence" value="ECO:0007669"/>
    <property type="project" value="InterPro"/>
</dbReference>
<proteinExistence type="inferred from homology"/>
<keyword evidence="3 7" id="KW-0812">Transmembrane</keyword>
<evidence type="ECO:0000259" key="8">
    <source>
        <dbReference type="Pfam" id="PF06738"/>
    </source>
</evidence>
<dbReference type="Proteomes" id="UP000487268">
    <property type="component" value="Unassembled WGS sequence"/>
</dbReference>
<organism evidence="9 10">
    <name type="scientific">Actinomadura macrotermitis</name>
    <dbReference type="NCBI Taxonomy" id="2585200"/>
    <lineage>
        <taxon>Bacteria</taxon>
        <taxon>Bacillati</taxon>
        <taxon>Actinomycetota</taxon>
        <taxon>Actinomycetes</taxon>
        <taxon>Streptosporangiales</taxon>
        <taxon>Thermomonosporaceae</taxon>
        <taxon>Actinomadura</taxon>
    </lineage>
</organism>
<dbReference type="PANTHER" id="PTHR34390">
    <property type="entry name" value="UPF0442 PROTEIN YJJB-RELATED"/>
    <property type="match status" value="1"/>
</dbReference>
<keyword evidence="5 7" id="KW-0472">Membrane</keyword>
<comment type="subcellular location">
    <subcellularLocation>
        <location evidence="1">Cell membrane</location>
        <topology evidence="1">Multi-pass membrane protein</topology>
    </subcellularLocation>
</comment>
<comment type="similarity">
    <text evidence="6">Belongs to the ThrE exporter (TC 2.A.79) family.</text>
</comment>
<feature type="transmembrane region" description="Helical" evidence="7">
    <location>
        <begin position="204"/>
        <end position="225"/>
    </location>
</feature>
<evidence type="ECO:0000256" key="5">
    <source>
        <dbReference type="ARBA" id="ARBA00023136"/>
    </source>
</evidence>
<dbReference type="AlphaFoldDB" id="A0A7K0BQ40"/>
<evidence type="ECO:0000256" key="7">
    <source>
        <dbReference type="SAM" id="Phobius"/>
    </source>
</evidence>
<keyword evidence="10" id="KW-1185">Reference proteome</keyword>
<evidence type="ECO:0000256" key="6">
    <source>
        <dbReference type="ARBA" id="ARBA00034125"/>
    </source>
</evidence>
<evidence type="ECO:0000256" key="3">
    <source>
        <dbReference type="ARBA" id="ARBA00022692"/>
    </source>
</evidence>
<feature type="transmembrane region" description="Helical" evidence="7">
    <location>
        <begin position="353"/>
        <end position="372"/>
    </location>
</feature>
<dbReference type="RefSeq" id="WP_194293203.1">
    <property type="nucleotide sequence ID" value="NZ_WEGH01000001.1"/>
</dbReference>
<dbReference type="GO" id="GO:0015744">
    <property type="term" value="P:succinate transport"/>
    <property type="evidence" value="ECO:0007669"/>
    <property type="project" value="TreeGrafter"/>
</dbReference>
<keyword evidence="2" id="KW-1003">Cell membrane</keyword>
<feature type="transmembrane region" description="Helical" evidence="7">
    <location>
        <begin position="392"/>
        <end position="413"/>
    </location>
</feature>
<evidence type="ECO:0000256" key="4">
    <source>
        <dbReference type="ARBA" id="ARBA00022989"/>
    </source>
</evidence>
<evidence type="ECO:0000256" key="2">
    <source>
        <dbReference type="ARBA" id="ARBA00022475"/>
    </source>
</evidence>
<feature type="domain" description="Threonine/serine exporter-like N-terminal" evidence="8">
    <location>
        <begin position="18"/>
        <end position="257"/>
    </location>
</feature>
<dbReference type="EMBL" id="WEGH01000001">
    <property type="protein sequence ID" value="MQY03283.1"/>
    <property type="molecule type" value="Genomic_DNA"/>
</dbReference>
<dbReference type="Pfam" id="PF06738">
    <property type="entry name" value="ThrE"/>
    <property type="match status" value="1"/>
</dbReference>